<dbReference type="OrthoDB" id="5428890at2759"/>
<dbReference type="Proteomes" id="UP001055219">
    <property type="component" value="Unassembled WGS sequence"/>
</dbReference>
<comment type="caution">
    <text evidence="1">The sequence shown here is derived from an EMBL/GenBank/DDBJ whole genome shotgun (WGS) entry which is preliminary data.</text>
</comment>
<dbReference type="RefSeq" id="XP_051364689.1">
    <property type="nucleotide sequence ID" value="XM_051503735.1"/>
</dbReference>
<gene>
    <name evidence="1" type="ORF">J7T54_001709</name>
</gene>
<reference evidence="1" key="1">
    <citation type="journal article" date="2021" name="J Fungi (Basel)">
        <title>Genomic and Metabolomic Analyses of the Marine Fungus Emericellopsis cladophorae: Insights into Saltwater Adaptability Mechanisms and Its Biosynthetic Potential.</title>
        <authorList>
            <person name="Goncalves M.F.M."/>
            <person name="Hilario S."/>
            <person name="Van de Peer Y."/>
            <person name="Esteves A.C."/>
            <person name="Alves A."/>
        </authorList>
    </citation>
    <scope>NUCLEOTIDE SEQUENCE</scope>
    <source>
        <strain evidence="1">MUM 19.33</strain>
    </source>
</reference>
<evidence type="ECO:0000313" key="1">
    <source>
        <dbReference type="EMBL" id="KAI6783833.1"/>
    </source>
</evidence>
<evidence type="ECO:0000313" key="2">
    <source>
        <dbReference type="Proteomes" id="UP001055219"/>
    </source>
</evidence>
<proteinExistence type="predicted"/>
<dbReference type="AlphaFoldDB" id="A0A9P9Y685"/>
<keyword evidence="2" id="KW-1185">Reference proteome</keyword>
<sequence>MLSDLCERHYEHGRLWWKSYDGVLQGYPPEVWPMTCCTMEGYLQQSDVSSARDDFPRFGRRLIRLQQFNIRQRPSKLTDLWRDRRNPLQ</sequence>
<dbReference type="EMBL" id="JAGIXG020000006">
    <property type="protein sequence ID" value="KAI6783833.1"/>
    <property type="molecule type" value="Genomic_DNA"/>
</dbReference>
<dbReference type="GeneID" id="75828226"/>
<protein>
    <submittedName>
        <fullName evidence="1">Uncharacterized protein</fullName>
    </submittedName>
</protein>
<name>A0A9P9Y685_9HYPO</name>
<accession>A0A9P9Y685</accession>
<reference evidence="1" key="2">
    <citation type="submission" date="2022-07" db="EMBL/GenBank/DDBJ databases">
        <authorList>
            <person name="Goncalves M.F.M."/>
            <person name="Hilario S."/>
            <person name="Van De Peer Y."/>
            <person name="Esteves A.C."/>
            <person name="Alves A."/>
        </authorList>
    </citation>
    <scope>NUCLEOTIDE SEQUENCE</scope>
    <source>
        <strain evidence="1">MUM 19.33</strain>
    </source>
</reference>
<organism evidence="1 2">
    <name type="scientific">Emericellopsis cladophorae</name>
    <dbReference type="NCBI Taxonomy" id="2686198"/>
    <lineage>
        <taxon>Eukaryota</taxon>
        <taxon>Fungi</taxon>
        <taxon>Dikarya</taxon>
        <taxon>Ascomycota</taxon>
        <taxon>Pezizomycotina</taxon>
        <taxon>Sordariomycetes</taxon>
        <taxon>Hypocreomycetidae</taxon>
        <taxon>Hypocreales</taxon>
        <taxon>Bionectriaceae</taxon>
        <taxon>Emericellopsis</taxon>
    </lineage>
</organism>